<protein>
    <submittedName>
        <fullName evidence="1">Uncharacterized protein</fullName>
    </submittedName>
</protein>
<dbReference type="Proteomes" id="UP001060215">
    <property type="component" value="Chromosome 8"/>
</dbReference>
<evidence type="ECO:0000313" key="1">
    <source>
        <dbReference type="EMBL" id="KAI8000885.1"/>
    </source>
</evidence>
<gene>
    <name evidence="1" type="ORF">LOK49_LG09G00599</name>
</gene>
<evidence type="ECO:0000313" key="2">
    <source>
        <dbReference type="Proteomes" id="UP001060215"/>
    </source>
</evidence>
<proteinExistence type="predicted"/>
<sequence>MNSLSIRKLVADDGDYLMDLALAEIIENFGCLAKSVARLGKRCADLTYHRLEHVFDDPINIDRNWFGWGYRSKKMERKIKKMERFAAVTAQLHHELEVLAELEQSLRRMQGSVDLGQVKLLEFQQKVMNSLSIRKLVADDGDYLMDLALAEIIENFGCLAKSVARLGKRCADLTYHRLEHVFDDPINIDRNWFGWGYRSKKMERKIKKMERFAAVTAQLHHELEVLAELEQSLRRMQGSVDLGQNLLSLSQLL</sequence>
<comment type="caution">
    <text evidence="1">The sequence shown here is derived from an EMBL/GenBank/DDBJ whole genome shotgun (WGS) entry which is preliminary data.</text>
</comment>
<organism evidence="1 2">
    <name type="scientific">Camellia lanceoleosa</name>
    <dbReference type="NCBI Taxonomy" id="1840588"/>
    <lineage>
        <taxon>Eukaryota</taxon>
        <taxon>Viridiplantae</taxon>
        <taxon>Streptophyta</taxon>
        <taxon>Embryophyta</taxon>
        <taxon>Tracheophyta</taxon>
        <taxon>Spermatophyta</taxon>
        <taxon>Magnoliopsida</taxon>
        <taxon>eudicotyledons</taxon>
        <taxon>Gunneridae</taxon>
        <taxon>Pentapetalae</taxon>
        <taxon>asterids</taxon>
        <taxon>Ericales</taxon>
        <taxon>Theaceae</taxon>
        <taxon>Camellia</taxon>
    </lineage>
</organism>
<name>A0ACC0GL34_9ERIC</name>
<reference evidence="1 2" key="1">
    <citation type="journal article" date="2022" name="Plant J.">
        <title>Chromosome-level genome of Camellia lanceoleosa provides a valuable resource for understanding genome evolution and self-incompatibility.</title>
        <authorList>
            <person name="Gong W."/>
            <person name="Xiao S."/>
            <person name="Wang L."/>
            <person name="Liao Z."/>
            <person name="Chang Y."/>
            <person name="Mo W."/>
            <person name="Hu G."/>
            <person name="Li W."/>
            <person name="Zhao G."/>
            <person name="Zhu H."/>
            <person name="Hu X."/>
            <person name="Ji K."/>
            <person name="Xiang X."/>
            <person name="Song Q."/>
            <person name="Yuan D."/>
            <person name="Jin S."/>
            <person name="Zhang L."/>
        </authorList>
    </citation>
    <scope>NUCLEOTIDE SEQUENCE [LARGE SCALE GENOMIC DNA]</scope>
    <source>
        <strain evidence="1">SQ_2022a</strain>
    </source>
</reference>
<keyword evidence="2" id="KW-1185">Reference proteome</keyword>
<accession>A0ACC0GL34</accession>
<dbReference type="EMBL" id="CM045765">
    <property type="protein sequence ID" value="KAI8000885.1"/>
    <property type="molecule type" value="Genomic_DNA"/>
</dbReference>